<gene>
    <name evidence="2" type="ORF">O4H49_19750</name>
</gene>
<dbReference type="Proteomes" id="UP001069802">
    <property type="component" value="Unassembled WGS sequence"/>
</dbReference>
<evidence type="ECO:0000313" key="3">
    <source>
        <dbReference type="Proteomes" id="UP001069802"/>
    </source>
</evidence>
<comment type="caution">
    <text evidence="2">The sequence shown here is derived from an EMBL/GenBank/DDBJ whole genome shotgun (WGS) entry which is preliminary data.</text>
</comment>
<reference evidence="2" key="1">
    <citation type="submission" date="2022-12" db="EMBL/GenBank/DDBJ databases">
        <title>Bacterial isolates from different developmental stages of Nematostella vectensis.</title>
        <authorList>
            <person name="Fraune S."/>
        </authorList>
    </citation>
    <scope>NUCLEOTIDE SEQUENCE</scope>
    <source>
        <strain evidence="2">G21630-S1</strain>
    </source>
</reference>
<accession>A0ABT4LPG6</accession>
<dbReference type="EMBL" id="JAPWGY010000015">
    <property type="protein sequence ID" value="MCZ4283028.1"/>
    <property type="molecule type" value="Genomic_DNA"/>
</dbReference>
<keyword evidence="3" id="KW-1185">Reference proteome</keyword>
<feature type="region of interest" description="Disordered" evidence="1">
    <location>
        <begin position="1"/>
        <end position="46"/>
    </location>
</feature>
<organism evidence="2 3">
    <name type="scientific">Kiloniella laminariae</name>
    <dbReference type="NCBI Taxonomy" id="454162"/>
    <lineage>
        <taxon>Bacteria</taxon>
        <taxon>Pseudomonadati</taxon>
        <taxon>Pseudomonadota</taxon>
        <taxon>Alphaproteobacteria</taxon>
        <taxon>Rhodospirillales</taxon>
        <taxon>Kiloniellaceae</taxon>
        <taxon>Kiloniella</taxon>
    </lineage>
</organism>
<name>A0ABT4LPG6_9PROT</name>
<dbReference type="RefSeq" id="WP_269425148.1">
    <property type="nucleotide sequence ID" value="NZ_JAPWGY010000015.1"/>
</dbReference>
<evidence type="ECO:0000313" key="2">
    <source>
        <dbReference type="EMBL" id="MCZ4283028.1"/>
    </source>
</evidence>
<proteinExistence type="predicted"/>
<sequence length="46" mass="4870">MKADFARHPAIHKMPDLSGNSASATRLKGTPQTDVRPDGAPRPSVS</sequence>
<protein>
    <submittedName>
        <fullName evidence="2">Uncharacterized protein</fullName>
    </submittedName>
</protein>
<evidence type="ECO:0000256" key="1">
    <source>
        <dbReference type="SAM" id="MobiDB-lite"/>
    </source>
</evidence>